<dbReference type="PROSITE" id="PS50887">
    <property type="entry name" value="GGDEF"/>
    <property type="match status" value="1"/>
</dbReference>
<dbReference type="Pfam" id="PF00990">
    <property type="entry name" value="GGDEF"/>
    <property type="match status" value="1"/>
</dbReference>
<gene>
    <name evidence="2" type="ORF">M1L60_41395</name>
</gene>
<dbReference type="SUPFAM" id="SSF55073">
    <property type="entry name" value="Nucleotide cyclase"/>
    <property type="match status" value="1"/>
</dbReference>
<dbReference type="InterPro" id="IPR029787">
    <property type="entry name" value="Nucleotide_cyclase"/>
</dbReference>
<dbReference type="InterPro" id="IPR043128">
    <property type="entry name" value="Rev_trsase/Diguanyl_cyclase"/>
</dbReference>
<evidence type="ECO:0000313" key="2">
    <source>
        <dbReference type="EMBL" id="MCO8277054.1"/>
    </source>
</evidence>
<dbReference type="SMART" id="SM00267">
    <property type="entry name" value="GGDEF"/>
    <property type="match status" value="1"/>
</dbReference>
<keyword evidence="3" id="KW-1185">Reference proteome</keyword>
<dbReference type="Gene3D" id="3.30.70.270">
    <property type="match status" value="1"/>
</dbReference>
<name>A0ABT1E1Q6_9ACTN</name>
<dbReference type="Proteomes" id="UP001523369">
    <property type="component" value="Unassembled WGS sequence"/>
</dbReference>
<dbReference type="PANTHER" id="PTHR46663">
    <property type="entry name" value="DIGUANYLATE CYCLASE DGCT-RELATED"/>
    <property type="match status" value="1"/>
</dbReference>
<accession>A0ABT1E1Q6</accession>
<feature type="domain" description="GGDEF" evidence="1">
    <location>
        <begin position="46"/>
        <end position="177"/>
    </location>
</feature>
<proteinExistence type="predicted"/>
<dbReference type="NCBIfam" id="TIGR00254">
    <property type="entry name" value="GGDEF"/>
    <property type="match status" value="1"/>
</dbReference>
<dbReference type="EMBL" id="JAMYJR010000053">
    <property type="protein sequence ID" value="MCO8277054.1"/>
    <property type="molecule type" value="Genomic_DNA"/>
</dbReference>
<dbReference type="CDD" id="cd01949">
    <property type="entry name" value="GGDEF"/>
    <property type="match status" value="1"/>
</dbReference>
<comment type="caution">
    <text evidence="2">The sequence shown here is derived from an EMBL/GenBank/DDBJ whole genome shotgun (WGS) entry which is preliminary data.</text>
</comment>
<dbReference type="InterPro" id="IPR000160">
    <property type="entry name" value="GGDEF_dom"/>
</dbReference>
<evidence type="ECO:0000313" key="3">
    <source>
        <dbReference type="Proteomes" id="UP001523369"/>
    </source>
</evidence>
<evidence type="ECO:0000259" key="1">
    <source>
        <dbReference type="PROSITE" id="PS50887"/>
    </source>
</evidence>
<dbReference type="PANTHER" id="PTHR46663:SF4">
    <property type="entry name" value="DIGUANYLATE CYCLASE DGCT-RELATED"/>
    <property type="match status" value="1"/>
</dbReference>
<dbReference type="InterPro" id="IPR052163">
    <property type="entry name" value="DGC-Regulatory_Protein"/>
</dbReference>
<reference evidence="2 3" key="1">
    <citation type="submission" date="2022-06" db="EMBL/GenBank/DDBJ databases">
        <title>New Species of the Genus Actinoplanes, ActinopZanes ferrugineus.</title>
        <authorList>
            <person name="Ding P."/>
        </authorList>
    </citation>
    <scope>NUCLEOTIDE SEQUENCE [LARGE SCALE GENOMIC DNA]</scope>
    <source>
        <strain evidence="2 3">TRM88003</strain>
    </source>
</reference>
<sequence length="182" mass="19474">MDGLVRQLAGALHAVERQASTDQLTGLANRRRFYDRWSTTLTTSTGPTALLYLDLDGFKPVNDTYGHEAGDAVLVEVAARINAAIRVGDVVARLGGDEFAVILPDTDDELAGTVAERILKSLSEPFDALSHEVCVGASIGVITATPDANPEAELRRADQAMYTAKNSGRNRVHHSFPVTSAV</sequence>
<protein>
    <submittedName>
        <fullName evidence="2">GGDEF domain-containing protein</fullName>
    </submittedName>
</protein>
<organism evidence="2 3">
    <name type="scientific">Paractinoplanes aksuensis</name>
    <dbReference type="NCBI Taxonomy" id="2939490"/>
    <lineage>
        <taxon>Bacteria</taxon>
        <taxon>Bacillati</taxon>
        <taxon>Actinomycetota</taxon>
        <taxon>Actinomycetes</taxon>
        <taxon>Micromonosporales</taxon>
        <taxon>Micromonosporaceae</taxon>
        <taxon>Paractinoplanes</taxon>
    </lineage>
</organism>